<keyword evidence="3" id="KW-0560">Oxidoreductase</keyword>
<dbReference type="RefSeq" id="WP_113693080.1">
    <property type="nucleotide sequence ID" value="NZ_CP015163.1"/>
</dbReference>
<evidence type="ECO:0000313" key="5">
    <source>
        <dbReference type="EMBL" id="AXB43844.1"/>
    </source>
</evidence>
<feature type="domain" description="Acyl-CoA dehydrogenase/oxidase C-terminal" evidence="4">
    <location>
        <begin position="162"/>
        <end position="291"/>
    </location>
</feature>
<keyword evidence="6" id="KW-1185">Reference proteome</keyword>
<proteinExistence type="predicted"/>
<dbReference type="Pfam" id="PF00441">
    <property type="entry name" value="Acyl-CoA_dh_1"/>
    <property type="match status" value="1"/>
</dbReference>
<keyword evidence="1" id="KW-0285">Flavoprotein</keyword>
<dbReference type="PANTHER" id="PTHR43884">
    <property type="entry name" value="ACYL-COA DEHYDROGENASE"/>
    <property type="match status" value="1"/>
</dbReference>
<dbReference type="SUPFAM" id="SSF47203">
    <property type="entry name" value="Acyl-CoA dehydrogenase C-terminal domain-like"/>
    <property type="match status" value="1"/>
</dbReference>
<dbReference type="Gene3D" id="1.10.540.10">
    <property type="entry name" value="Acyl-CoA dehydrogenase/oxidase, N-terminal domain"/>
    <property type="match status" value="1"/>
</dbReference>
<dbReference type="Proteomes" id="UP000250434">
    <property type="component" value="Chromosome"/>
</dbReference>
<protein>
    <submittedName>
        <fullName evidence="5">Acyl-CoA dehydrogenase</fullName>
    </submittedName>
</protein>
<dbReference type="GO" id="GO:0050660">
    <property type="term" value="F:flavin adenine dinucleotide binding"/>
    <property type="evidence" value="ECO:0007669"/>
    <property type="project" value="InterPro"/>
</dbReference>
<keyword evidence="2" id="KW-0274">FAD</keyword>
<dbReference type="AlphaFoldDB" id="A0A344L720"/>
<organism evidence="5 6">
    <name type="scientific">Amycolatopsis albispora</name>
    <dbReference type="NCBI Taxonomy" id="1804986"/>
    <lineage>
        <taxon>Bacteria</taxon>
        <taxon>Bacillati</taxon>
        <taxon>Actinomycetota</taxon>
        <taxon>Actinomycetes</taxon>
        <taxon>Pseudonocardiales</taxon>
        <taxon>Pseudonocardiaceae</taxon>
        <taxon>Amycolatopsis</taxon>
    </lineage>
</organism>
<dbReference type="Gene3D" id="1.20.140.10">
    <property type="entry name" value="Butyryl-CoA Dehydrogenase, subunit A, domain 3"/>
    <property type="match status" value="1"/>
</dbReference>
<accession>A0A344L720</accession>
<dbReference type="InterPro" id="IPR037069">
    <property type="entry name" value="AcylCoA_DH/ox_N_sf"/>
</dbReference>
<dbReference type="EMBL" id="CP015163">
    <property type="protein sequence ID" value="AXB43844.1"/>
    <property type="molecule type" value="Genomic_DNA"/>
</dbReference>
<evidence type="ECO:0000313" key="6">
    <source>
        <dbReference type="Proteomes" id="UP000250434"/>
    </source>
</evidence>
<dbReference type="InterPro" id="IPR036250">
    <property type="entry name" value="AcylCo_DH-like_C"/>
</dbReference>
<evidence type="ECO:0000256" key="3">
    <source>
        <dbReference type="ARBA" id="ARBA00023002"/>
    </source>
</evidence>
<reference evidence="5 6" key="1">
    <citation type="submission" date="2016-04" db="EMBL/GenBank/DDBJ databases">
        <title>Complete genome sequence and analysis of deep-sea sediment isolate, Amycolatopsis sp. WP1.</title>
        <authorList>
            <person name="Wang H."/>
            <person name="Chen S."/>
            <person name="Wu Q."/>
        </authorList>
    </citation>
    <scope>NUCLEOTIDE SEQUENCE [LARGE SCALE GENOMIC DNA]</scope>
    <source>
        <strain evidence="5 6">WP1</strain>
    </source>
</reference>
<evidence type="ECO:0000256" key="1">
    <source>
        <dbReference type="ARBA" id="ARBA00022630"/>
    </source>
</evidence>
<gene>
    <name evidence="5" type="ORF">A4R43_16015</name>
</gene>
<dbReference type="GO" id="GO:0003995">
    <property type="term" value="F:acyl-CoA dehydrogenase activity"/>
    <property type="evidence" value="ECO:0007669"/>
    <property type="project" value="TreeGrafter"/>
</dbReference>
<evidence type="ECO:0000256" key="2">
    <source>
        <dbReference type="ARBA" id="ARBA00022827"/>
    </source>
</evidence>
<dbReference type="PANTHER" id="PTHR43884:SF20">
    <property type="entry name" value="ACYL-COA DEHYDROGENASE FADE28"/>
    <property type="match status" value="1"/>
</dbReference>
<dbReference type="InterPro" id="IPR009075">
    <property type="entry name" value="AcylCo_DH/oxidase_C"/>
</dbReference>
<sequence length="294" mass="30952">MRFALSTEQTDFAAALDDYLSTADCDAAARSWADDDLGPGMKLWHGLTGLGLLDLLDSGGSLVDLVVAFERLGYHAVPGPWVDAAAVLPALSVESGGRLASVVLPPHVPYGLDADVADVRLMLTGDGLHTFSPGKRLTSVDRVRRLFEPERGDRIGDHVPLAFEHGALATAAQLLGAGQWLLDASVSYAKQRKQYGREIGSYQAIKHLLADAVTALELARPLLWAAALSTSARDVSAAKAAAGKAASLAARTGLQVHGAIGYTAEHGLGLRLTKVRALVAAWGTPAFHRGRVLP</sequence>
<name>A0A344L720_9PSEU</name>
<evidence type="ECO:0000259" key="4">
    <source>
        <dbReference type="Pfam" id="PF00441"/>
    </source>
</evidence>
<dbReference type="OrthoDB" id="8677713at2"/>
<dbReference type="KEGG" id="aab:A4R43_16015"/>